<gene>
    <name evidence="1" type="ORF">NCTC11214_05259</name>
</gene>
<dbReference type="AlphaFoldDB" id="A0A447L1E1"/>
<organism evidence="1 2">
    <name type="scientific">Serratia odorifera</name>
    <dbReference type="NCBI Taxonomy" id="618"/>
    <lineage>
        <taxon>Bacteria</taxon>
        <taxon>Pseudomonadati</taxon>
        <taxon>Pseudomonadota</taxon>
        <taxon>Gammaproteobacteria</taxon>
        <taxon>Enterobacterales</taxon>
        <taxon>Yersiniaceae</taxon>
        <taxon>Serratia</taxon>
    </lineage>
</organism>
<proteinExistence type="predicted"/>
<reference evidence="1 2" key="1">
    <citation type="submission" date="2018-12" db="EMBL/GenBank/DDBJ databases">
        <authorList>
            <consortium name="Pathogen Informatics"/>
        </authorList>
    </citation>
    <scope>NUCLEOTIDE SEQUENCE [LARGE SCALE GENOMIC DNA]</scope>
    <source>
        <strain evidence="1 2">NCTC11214</strain>
    </source>
</reference>
<protein>
    <submittedName>
        <fullName evidence="1">Uncharacterized protein</fullName>
    </submittedName>
</protein>
<evidence type="ECO:0000313" key="1">
    <source>
        <dbReference type="EMBL" id="VDZ65013.1"/>
    </source>
</evidence>
<sequence>MQATDKTTVLGTSTLLAGAVQHIAEGDYSVATQGNLVASVGKDTTTAVGGSLMEKIGKIRSSIAAVRQDVWVGSQQINVMALMLETLEVVQELAQQTAGPYAQQHRWAAERRPYAQQHRWAAERRRYQRSRREVWPVENQIRASDWIGVLIDR</sequence>
<dbReference type="Proteomes" id="UP000281391">
    <property type="component" value="Chromosome"/>
</dbReference>
<dbReference type="EMBL" id="LR134117">
    <property type="protein sequence ID" value="VDZ65013.1"/>
    <property type="molecule type" value="Genomic_DNA"/>
</dbReference>
<evidence type="ECO:0000313" key="2">
    <source>
        <dbReference type="Proteomes" id="UP000281391"/>
    </source>
</evidence>
<accession>A0A447L1E1</accession>
<name>A0A447L1E1_SEROD</name>
<dbReference type="KEGG" id="sof:NCTC11214_05259"/>